<evidence type="ECO:0000256" key="2">
    <source>
        <dbReference type="ARBA" id="ARBA00022801"/>
    </source>
</evidence>
<name>A0A1V2LD39_CYBFA</name>
<gene>
    <name evidence="5" type="ORF">BON22_1417</name>
</gene>
<dbReference type="PANTHER" id="PTHR46072">
    <property type="entry name" value="AMIDASE-RELATED-RELATED"/>
    <property type="match status" value="1"/>
</dbReference>
<proteinExistence type="inferred from homology"/>
<dbReference type="OMA" id="TANWESI"/>
<dbReference type="Pfam" id="PF01425">
    <property type="entry name" value="Amidase"/>
    <property type="match status" value="1"/>
</dbReference>
<evidence type="ECO:0000256" key="1">
    <source>
        <dbReference type="ARBA" id="ARBA00009199"/>
    </source>
</evidence>
<evidence type="ECO:0000313" key="6">
    <source>
        <dbReference type="Proteomes" id="UP000189513"/>
    </source>
</evidence>
<dbReference type="STRING" id="36022.A0A1V2LD39"/>
<dbReference type="InterPro" id="IPR023631">
    <property type="entry name" value="Amidase_dom"/>
</dbReference>
<feature type="active site" description="Charge relay system" evidence="3">
    <location>
        <position position="127"/>
    </location>
</feature>
<reference evidence="6" key="1">
    <citation type="journal article" date="2017" name="Genome Announc.">
        <title>Genome sequences of Cyberlindnera fabianii 65, Pichia kudriavzevii 129, and Saccharomyces cerevisiae 131 isolated from fermented masau fruits in Zimbabwe.</title>
        <authorList>
            <person name="van Rijswijck I.M.H."/>
            <person name="Derks M.F.L."/>
            <person name="Abee T."/>
            <person name="de Ridder D."/>
            <person name="Smid E.J."/>
        </authorList>
    </citation>
    <scope>NUCLEOTIDE SEQUENCE [LARGE SCALE GENOMIC DNA]</scope>
    <source>
        <strain evidence="6">65</strain>
    </source>
</reference>
<dbReference type="EMBL" id="MPUK01000002">
    <property type="protein sequence ID" value="ONH68971.1"/>
    <property type="molecule type" value="Genomic_DNA"/>
</dbReference>
<dbReference type="SUPFAM" id="SSF75304">
    <property type="entry name" value="Amidase signature (AS) enzymes"/>
    <property type="match status" value="1"/>
</dbReference>
<keyword evidence="2" id="KW-0378">Hydrolase</keyword>
<protein>
    <submittedName>
        <fullName evidence="5">Acetamidase</fullName>
    </submittedName>
</protein>
<dbReference type="AlphaFoldDB" id="A0A1V2LD39"/>
<evidence type="ECO:0000259" key="4">
    <source>
        <dbReference type="Pfam" id="PF01425"/>
    </source>
</evidence>
<feature type="active site" description="Acyl-ester intermediate" evidence="3">
    <location>
        <position position="228"/>
    </location>
</feature>
<evidence type="ECO:0000313" key="5">
    <source>
        <dbReference type="EMBL" id="ONH68971.1"/>
    </source>
</evidence>
<comment type="caution">
    <text evidence="5">The sequence shown here is derived from an EMBL/GenBank/DDBJ whole genome shotgun (WGS) entry which is preliminary data.</text>
</comment>
<comment type="similarity">
    <text evidence="1">Belongs to the amidase family.</text>
</comment>
<dbReference type="Proteomes" id="UP000189513">
    <property type="component" value="Unassembled WGS sequence"/>
</dbReference>
<feature type="domain" description="Amidase" evidence="4">
    <location>
        <begin position="72"/>
        <end position="528"/>
    </location>
</feature>
<accession>A0A1V2LD39</accession>
<dbReference type="InterPro" id="IPR036928">
    <property type="entry name" value="AS_sf"/>
</dbReference>
<organism evidence="5 6">
    <name type="scientific">Cyberlindnera fabianii</name>
    <name type="common">Yeast</name>
    <name type="synonym">Hansenula fabianii</name>
    <dbReference type="NCBI Taxonomy" id="36022"/>
    <lineage>
        <taxon>Eukaryota</taxon>
        <taxon>Fungi</taxon>
        <taxon>Dikarya</taxon>
        <taxon>Ascomycota</taxon>
        <taxon>Saccharomycotina</taxon>
        <taxon>Saccharomycetes</taxon>
        <taxon>Phaffomycetales</taxon>
        <taxon>Phaffomycetaceae</taxon>
        <taxon>Cyberlindnera</taxon>
    </lineage>
</organism>
<sequence length="540" mass="60453">MTWEDLAKAKREAVFNKIPKEWVIEVPPVEEAPNPRVLLDKLLPDEENAITDSTAMELLDKMKTGELKAIDVATAFCHRAALAHQVINCCSEIFFERAFARAKELDEYYEKTGELYGPLHGIPVSLKDQVNLEGIDSALGFLSRVNKPKTKDDESVIATILYNAGAVFYVKTTTPMAMMSGETYSNIYGQTYNGWNRRLSPGGSSGGESSLIASKGSLIGLSTDLGGSIRIPAAFNGLFALRASWGRLPYCKVDNTMAFQPVAPSVIGPSARDRNDLVHLVKTIIDTEPWFVDPKTPPIPWRPYSVPEKLVFGFYKTNKVTTPHPPVMRAMELIKEKLVAAGHEVIEWDPPVSHKFIKERLREIFVAENYNEITKECAITGEPKIPQLVEAWGLKGELTVSEHWEQARIQYETQQKYFKYWMDTAKSTSTGRPVDAWLTPVWETVSSIAGNPRYDKVSSYTYAVNYLNLCSVVTPITFVDKTVDVPVTDFQGYDESDDALQQTYDPELVDGMPVAVQVICQRYEEEKALEIAGVVYKATH</sequence>
<keyword evidence="6" id="KW-1185">Reference proteome</keyword>
<dbReference type="PIRSF" id="PIRSF001221">
    <property type="entry name" value="Amidase_fungi"/>
    <property type="match status" value="1"/>
</dbReference>
<dbReference type="PANTHER" id="PTHR46072:SF11">
    <property type="entry name" value="AMIDASE-RELATED"/>
    <property type="match status" value="1"/>
</dbReference>
<dbReference type="GO" id="GO:0016787">
    <property type="term" value="F:hydrolase activity"/>
    <property type="evidence" value="ECO:0007669"/>
    <property type="project" value="UniProtKB-KW"/>
</dbReference>
<dbReference type="Gene3D" id="3.90.1300.10">
    <property type="entry name" value="Amidase signature (AS) domain"/>
    <property type="match status" value="1"/>
</dbReference>
<feature type="active site" description="Charge relay system" evidence="3">
    <location>
        <position position="204"/>
    </location>
</feature>
<evidence type="ECO:0000256" key="3">
    <source>
        <dbReference type="PIRSR" id="PIRSR001221-1"/>
    </source>
</evidence>
<dbReference type="VEuPathDB" id="FungiDB:BON22_1417"/>